<name>A0ACC0VUT7_9STRA</name>
<protein>
    <submittedName>
        <fullName evidence="1">Uncharacterized protein</fullName>
    </submittedName>
</protein>
<dbReference type="Proteomes" id="UP001163321">
    <property type="component" value="Chromosome 7"/>
</dbReference>
<gene>
    <name evidence="1" type="ORF">PsorP6_015104</name>
</gene>
<organism evidence="1 2">
    <name type="scientific">Peronosclerospora sorghi</name>
    <dbReference type="NCBI Taxonomy" id="230839"/>
    <lineage>
        <taxon>Eukaryota</taxon>
        <taxon>Sar</taxon>
        <taxon>Stramenopiles</taxon>
        <taxon>Oomycota</taxon>
        <taxon>Peronosporomycetes</taxon>
        <taxon>Peronosporales</taxon>
        <taxon>Peronosporaceae</taxon>
        <taxon>Peronosclerospora</taxon>
    </lineage>
</organism>
<evidence type="ECO:0000313" key="2">
    <source>
        <dbReference type="Proteomes" id="UP001163321"/>
    </source>
</evidence>
<dbReference type="EMBL" id="CM047586">
    <property type="protein sequence ID" value="KAI9909679.1"/>
    <property type="molecule type" value="Genomic_DNA"/>
</dbReference>
<reference evidence="1 2" key="1">
    <citation type="journal article" date="2022" name="bioRxiv">
        <title>The genome of the oomycete Peronosclerospora sorghi, a cosmopolitan pathogen of maize and sorghum, is inflated with dispersed pseudogenes.</title>
        <authorList>
            <person name="Fletcher K."/>
            <person name="Martin F."/>
            <person name="Isakeit T."/>
            <person name="Cavanaugh K."/>
            <person name="Magill C."/>
            <person name="Michelmore R."/>
        </authorList>
    </citation>
    <scope>NUCLEOTIDE SEQUENCE [LARGE SCALE GENOMIC DNA]</scope>
    <source>
        <strain evidence="1">P6</strain>
    </source>
</reference>
<evidence type="ECO:0000313" key="1">
    <source>
        <dbReference type="EMBL" id="KAI9909679.1"/>
    </source>
</evidence>
<keyword evidence="2" id="KW-1185">Reference proteome</keyword>
<accession>A0ACC0VUT7</accession>
<proteinExistence type="predicted"/>
<sequence>MDELLDTWDWRTHNINQGRGCSCWSLSAVAAMELGGGWSYALRTGTQESFSEQALMDCVLRRCGYLQSWWVDEECVSRDPRALGGKNEREQDLVYTAESG</sequence>
<comment type="caution">
    <text evidence="1">The sequence shown here is derived from an EMBL/GenBank/DDBJ whole genome shotgun (WGS) entry which is preliminary data.</text>
</comment>